<dbReference type="Proteomes" id="UP001611548">
    <property type="component" value="Unassembled WGS sequence"/>
</dbReference>
<protein>
    <recommendedName>
        <fullName evidence="3">Type A2 lantipeptide</fullName>
    </recommendedName>
</protein>
<name>A0ABW7UQR5_9ACTN</name>
<evidence type="ECO:0008006" key="3">
    <source>
        <dbReference type="Google" id="ProtNLM"/>
    </source>
</evidence>
<accession>A0ABW7UQR5</accession>
<evidence type="ECO:0000313" key="1">
    <source>
        <dbReference type="EMBL" id="MFI1964065.1"/>
    </source>
</evidence>
<keyword evidence="2" id="KW-1185">Reference proteome</keyword>
<gene>
    <name evidence="1" type="ORF">ACH429_08000</name>
</gene>
<organism evidence="1 2">
    <name type="scientific">Streptomyces pathocidini</name>
    <dbReference type="NCBI Taxonomy" id="1650571"/>
    <lineage>
        <taxon>Bacteria</taxon>
        <taxon>Bacillati</taxon>
        <taxon>Actinomycetota</taxon>
        <taxon>Actinomycetes</taxon>
        <taxon>Kitasatosporales</taxon>
        <taxon>Streptomycetaceae</taxon>
        <taxon>Streptomyces</taxon>
    </lineage>
</organism>
<dbReference type="RefSeq" id="WP_055472703.1">
    <property type="nucleotide sequence ID" value="NZ_JBIRWE010000002.1"/>
</dbReference>
<proteinExistence type="predicted"/>
<evidence type="ECO:0000313" key="2">
    <source>
        <dbReference type="Proteomes" id="UP001611548"/>
    </source>
</evidence>
<dbReference type="EMBL" id="JBIRWE010000002">
    <property type="protein sequence ID" value="MFI1964065.1"/>
    <property type="molecule type" value="Genomic_DNA"/>
</dbReference>
<comment type="caution">
    <text evidence="1">The sequence shown here is derived from an EMBL/GenBank/DDBJ whole genome shotgun (WGS) entry which is preliminary data.</text>
</comment>
<reference evidence="1 2" key="1">
    <citation type="submission" date="2024-10" db="EMBL/GenBank/DDBJ databases">
        <title>The Natural Products Discovery Center: Release of the First 8490 Sequenced Strains for Exploring Actinobacteria Biosynthetic Diversity.</title>
        <authorList>
            <person name="Kalkreuter E."/>
            <person name="Kautsar S.A."/>
            <person name="Yang D."/>
            <person name="Bader C.D."/>
            <person name="Teijaro C.N."/>
            <person name="Fluegel L."/>
            <person name="Davis C.M."/>
            <person name="Simpson J.R."/>
            <person name="Lauterbach L."/>
            <person name="Steele A.D."/>
            <person name="Gui C."/>
            <person name="Meng S."/>
            <person name="Li G."/>
            <person name="Viehrig K."/>
            <person name="Ye F."/>
            <person name="Su P."/>
            <person name="Kiefer A.F."/>
            <person name="Nichols A."/>
            <person name="Cepeda A.J."/>
            <person name="Yan W."/>
            <person name="Fan B."/>
            <person name="Jiang Y."/>
            <person name="Adhikari A."/>
            <person name="Zheng C.-J."/>
            <person name="Schuster L."/>
            <person name="Cowan T.M."/>
            <person name="Smanski M.J."/>
            <person name="Chevrette M.G."/>
            <person name="De Carvalho L.P.S."/>
            <person name="Shen B."/>
        </authorList>
    </citation>
    <scope>NUCLEOTIDE SEQUENCE [LARGE SCALE GENOMIC DNA]</scope>
    <source>
        <strain evidence="1 2">NPDC020327</strain>
    </source>
</reference>
<sequence length="69" mass="6821">MSNTSRIETRELADADLDSVAGGLSVSGSVDRLTATFAPGRGGVPVLTGISAKSLSGTISDISVGPLTS</sequence>